<dbReference type="KEGG" id="tet:TTHERM_00703860"/>
<name>Q22GD7_TETTS</name>
<dbReference type="AlphaFoldDB" id="Q22GD7"/>
<dbReference type="GeneID" id="7831889"/>
<feature type="region of interest" description="Disordered" evidence="2">
    <location>
        <begin position="848"/>
        <end position="871"/>
    </location>
</feature>
<keyword evidence="4" id="KW-1185">Reference proteome</keyword>
<dbReference type="InParanoid" id="Q22GD7"/>
<feature type="compositionally biased region" description="Basic and acidic residues" evidence="2">
    <location>
        <begin position="30"/>
        <end position="42"/>
    </location>
</feature>
<evidence type="ECO:0000256" key="1">
    <source>
        <dbReference type="SAM" id="Coils"/>
    </source>
</evidence>
<feature type="compositionally biased region" description="Low complexity" evidence="2">
    <location>
        <begin position="643"/>
        <end position="652"/>
    </location>
</feature>
<organism evidence="3 4">
    <name type="scientific">Tetrahymena thermophila (strain SB210)</name>
    <dbReference type="NCBI Taxonomy" id="312017"/>
    <lineage>
        <taxon>Eukaryota</taxon>
        <taxon>Sar</taxon>
        <taxon>Alveolata</taxon>
        <taxon>Ciliophora</taxon>
        <taxon>Intramacronucleata</taxon>
        <taxon>Oligohymenophorea</taxon>
        <taxon>Hymenostomatida</taxon>
        <taxon>Tetrahymenina</taxon>
        <taxon>Tetrahymenidae</taxon>
        <taxon>Tetrahymena</taxon>
    </lineage>
</organism>
<dbReference type="eggNOG" id="ENOG502T1MS">
    <property type="taxonomic scope" value="Eukaryota"/>
</dbReference>
<dbReference type="HOGENOM" id="CLU_287794_0_0_1"/>
<sequence>MSFMIEEFKKTFQENHQPLFKNIKKQIRNSSRDSSNENKQNLHNDNTPTLNTNLLNKNIASKQNQQKFFVYVNSPNSPNSCPLKEESQQCQKENNLKQSQRFQQRGFQKQSNTLYTDENTQQSQLEETLSLSMSDLNTIQPNNITLNSFRNSINSQIQFQILQKNLPQKKVISQHSQNVMPLQNNQLYLNQQEHQDQDKKRTNSYLNTYNIKKSQNNNTQMNKQSSKNQNNTSDVQNYDDKITQKQMIQKKYLINYDTEESLDLRNTQKSIQNGNNKNFNCQQTDYQERVSSNSSVNNLDKIKGLQTNNKGYSLALNSVQSMLQSNQHYSTQSIADGNFSLASYGLNQYYLLNMHHIVRIQRFFKNKCIQIQQRLNQAQNYQRQIRVEHNLQQGKVHQNNLKQQSQICERRNSVQNNNGSTFINSYQQQQDNMSNMNNVSNSFNFEVVSFGQKDNLYQPSDKNSSQQIDLGYQRQSYQNQTFEEVEEVEEEVDEVGDDDDNIQTPFHHYPGITYIQSSGGFEQQINSLQRLQSVDIDNIQGRFDQEEDVNQQCTNQQYNSSEMQKQNNQNNQQTKLKKQESFSNYQNQKITQNSPKFPVNVDNQFLNSISQQQNENQFKTKLDINDKENLLQIQCQQSYKPESQQSTTSASSSHHHSIETLKQENTKLKKMMYQMKLDMKSQLEEGLVQQKNQMKTINDEYLQFIEKIMTDKKELTKKCDNLLQENQQLLQQIEKKEHNQSEKKVVQNVNEQFLTAELDSKQDESNYNDQLLEKLKNTQIENEKIYDSFVKQQEFILKLQKENEELVQKLQKINVSQNNQQKSNNDDDQCKDDLIEYLQNQIEQLNSQLQEERQQNEELQSQINQSNTKTNHELNKQFLPKDYDQEFENFKQQFVSEISEKVEELQNQLEQERENVNKLLHSSKFDGNEIVNQLRTENKMLKQQLIDNQSKSCQKEGSRNQNEFDSVKINELETLISQMEEERKQACEMVKLMKEAHDKLKSKYEDEIKQLKEKHQLEFCKYEENIRYTIEKKVKNEQIFKFNLKFFQKQGLKHIKTLLGD</sequence>
<evidence type="ECO:0000313" key="3">
    <source>
        <dbReference type="EMBL" id="EAR84394.2"/>
    </source>
</evidence>
<gene>
    <name evidence="3" type="ORF">TTHERM_00703860</name>
</gene>
<feature type="compositionally biased region" description="Low complexity" evidence="2">
    <location>
        <begin position="43"/>
        <end position="52"/>
    </location>
</feature>
<protein>
    <submittedName>
        <fullName evidence="3">Uncharacterized protein</fullName>
    </submittedName>
</protein>
<accession>Q22GD7</accession>
<dbReference type="EMBL" id="GG662460">
    <property type="protein sequence ID" value="EAR84394.2"/>
    <property type="molecule type" value="Genomic_DNA"/>
</dbReference>
<reference evidence="4" key="1">
    <citation type="journal article" date="2006" name="PLoS Biol.">
        <title>Macronuclear genome sequence of the ciliate Tetrahymena thermophila, a model eukaryote.</title>
        <authorList>
            <person name="Eisen J.A."/>
            <person name="Coyne R.S."/>
            <person name="Wu M."/>
            <person name="Wu D."/>
            <person name="Thiagarajan M."/>
            <person name="Wortman J.R."/>
            <person name="Badger J.H."/>
            <person name="Ren Q."/>
            <person name="Amedeo P."/>
            <person name="Jones K.M."/>
            <person name="Tallon L.J."/>
            <person name="Delcher A.L."/>
            <person name="Salzberg S.L."/>
            <person name="Silva J.C."/>
            <person name="Haas B.J."/>
            <person name="Majoros W.H."/>
            <person name="Farzad M."/>
            <person name="Carlton J.M."/>
            <person name="Smith R.K. Jr."/>
            <person name="Garg J."/>
            <person name="Pearlman R.E."/>
            <person name="Karrer K.M."/>
            <person name="Sun L."/>
            <person name="Manning G."/>
            <person name="Elde N.C."/>
            <person name="Turkewitz A.P."/>
            <person name="Asai D.J."/>
            <person name="Wilkes D.E."/>
            <person name="Wang Y."/>
            <person name="Cai H."/>
            <person name="Collins K."/>
            <person name="Stewart B.A."/>
            <person name="Lee S.R."/>
            <person name="Wilamowska K."/>
            <person name="Weinberg Z."/>
            <person name="Ruzzo W.L."/>
            <person name="Wloga D."/>
            <person name="Gaertig J."/>
            <person name="Frankel J."/>
            <person name="Tsao C.-C."/>
            <person name="Gorovsky M.A."/>
            <person name="Keeling P.J."/>
            <person name="Waller R.F."/>
            <person name="Patron N.J."/>
            <person name="Cherry J.M."/>
            <person name="Stover N.A."/>
            <person name="Krieger C.J."/>
            <person name="del Toro C."/>
            <person name="Ryder H.F."/>
            <person name="Williamson S.C."/>
            <person name="Barbeau R.A."/>
            <person name="Hamilton E.P."/>
            <person name="Orias E."/>
        </authorList>
    </citation>
    <scope>NUCLEOTIDE SEQUENCE [LARGE SCALE GENOMIC DNA]</scope>
    <source>
        <strain evidence="4">SB210</strain>
    </source>
</reference>
<evidence type="ECO:0000256" key="2">
    <source>
        <dbReference type="SAM" id="MobiDB-lite"/>
    </source>
</evidence>
<keyword evidence="1" id="KW-0175">Coiled coil</keyword>
<feature type="region of interest" description="Disordered" evidence="2">
    <location>
        <begin position="637"/>
        <end position="659"/>
    </location>
</feature>
<dbReference type="Proteomes" id="UP000009168">
    <property type="component" value="Unassembled WGS sequence"/>
</dbReference>
<feature type="coiled-coil region" evidence="1">
    <location>
        <begin position="895"/>
        <end position="1014"/>
    </location>
</feature>
<feature type="region of interest" description="Disordered" evidence="2">
    <location>
        <begin position="558"/>
        <end position="586"/>
    </location>
</feature>
<feature type="region of interest" description="Disordered" evidence="2">
    <location>
        <begin position="27"/>
        <end position="52"/>
    </location>
</feature>
<feature type="compositionally biased region" description="Low complexity" evidence="2">
    <location>
        <begin position="212"/>
        <end position="233"/>
    </location>
</feature>
<feature type="region of interest" description="Disordered" evidence="2">
    <location>
        <begin position="212"/>
        <end position="240"/>
    </location>
</feature>
<feature type="compositionally biased region" description="Low complexity" evidence="2">
    <location>
        <begin position="564"/>
        <end position="574"/>
    </location>
</feature>
<proteinExistence type="predicted"/>
<evidence type="ECO:0000313" key="4">
    <source>
        <dbReference type="Proteomes" id="UP000009168"/>
    </source>
</evidence>
<dbReference type="RefSeq" id="XP_001032057.2">
    <property type="nucleotide sequence ID" value="XM_001032057.2"/>
</dbReference>
<feature type="coiled-coil region" evidence="1">
    <location>
        <begin position="680"/>
        <end position="743"/>
    </location>
</feature>
<dbReference type="OrthoDB" id="307701at2759"/>